<comment type="caution">
    <text evidence="1">The sequence shown here is derived from an EMBL/GenBank/DDBJ whole genome shotgun (WGS) entry which is preliminary data.</text>
</comment>
<name>A0ABW2HA48_9MICO</name>
<accession>A0ABW2HA48</accession>
<reference evidence="2" key="1">
    <citation type="journal article" date="2019" name="Int. J. Syst. Evol. Microbiol.">
        <title>The Global Catalogue of Microorganisms (GCM) 10K type strain sequencing project: providing services to taxonomists for standard genome sequencing and annotation.</title>
        <authorList>
            <consortium name="The Broad Institute Genomics Platform"/>
            <consortium name="The Broad Institute Genome Sequencing Center for Infectious Disease"/>
            <person name="Wu L."/>
            <person name="Ma J."/>
        </authorList>
    </citation>
    <scope>NUCLEOTIDE SEQUENCE [LARGE SCALE GENOMIC DNA]</scope>
    <source>
        <strain evidence="2">CGMCC 1.15772</strain>
    </source>
</reference>
<dbReference type="Proteomes" id="UP001596507">
    <property type="component" value="Unassembled WGS sequence"/>
</dbReference>
<evidence type="ECO:0000313" key="1">
    <source>
        <dbReference type="EMBL" id="MFC7268197.1"/>
    </source>
</evidence>
<organism evidence="1 2">
    <name type="scientific">Microbacterium fluvii</name>
    <dbReference type="NCBI Taxonomy" id="415215"/>
    <lineage>
        <taxon>Bacteria</taxon>
        <taxon>Bacillati</taxon>
        <taxon>Actinomycetota</taxon>
        <taxon>Actinomycetes</taxon>
        <taxon>Micrococcales</taxon>
        <taxon>Microbacteriaceae</taxon>
        <taxon>Microbacterium</taxon>
    </lineage>
</organism>
<sequence>MSNLVATRTATELVFVVHDTDAGLPAREFLAIIESINFAIEFSGHLAEVAAPPAQPTRWEGDKQLADHVRIRRLRYGSPIEIVLDLQPLMNFLTNGGWLVFLGLVTKVFSQGATGWKTLEEAIELRRKSKSIRAKNKRLEDRRSPSATRDARLSLAQAEAEQARAMSAFITPLIEEAVARVASQQDPLPVNSSPGAQFVRHRDRETLKERLAAEAASLILRDRDTAEFATAVLHGMAVDVAVE</sequence>
<protein>
    <submittedName>
        <fullName evidence="1">Uncharacterized protein</fullName>
    </submittedName>
</protein>
<proteinExistence type="predicted"/>
<dbReference type="RefSeq" id="WP_262873110.1">
    <property type="nucleotide sequence ID" value="NZ_BAABKW010000005.1"/>
</dbReference>
<evidence type="ECO:0000313" key="2">
    <source>
        <dbReference type="Proteomes" id="UP001596507"/>
    </source>
</evidence>
<gene>
    <name evidence="1" type="ORF">ACFQRL_04390</name>
</gene>
<keyword evidence="2" id="KW-1185">Reference proteome</keyword>
<dbReference type="EMBL" id="JBHTBE010000001">
    <property type="protein sequence ID" value="MFC7268197.1"/>
    <property type="molecule type" value="Genomic_DNA"/>
</dbReference>